<keyword evidence="2" id="KW-1185">Reference proteome</keyword>
<gene>
    <name evidence="1" type="ORF">ACFO0P_16085</name>
</gene>
<organism evidence="1 2">
    <name type="scientific">Deinococcus sonorensis</name>
    <dbReference type="NCBI Taxonomy" id="309891"/>
    <lineage>
        <taxon>Bacteria</taxon>
        <taxon>Thermotogati</taxon>
        <taxon>Deinococcota</taxon>
        <taxon>Deinococci</taxon>
        <taxon>Deinococcales</taxon>
        <taxon>Deinococcaceae</taxon>
        <taxon>Deinococcus</taxon>
    </lineage>
</organism>
<dbReference type="EMBL" id="JBHSEG010000008">
    <property type="protein sequence ID" value="MFC4455297.1"/>
    <property type="molecule type" value="Genomic_DNA"/>
</dbReference>
<accession>A0ABV8YBK6</accession>
<proteinExistence type="predicted"/>
<comment type="caution">
    <text evidence="1">The sequence shown here is derived from an EMBL/GenBank/DDBJ whole genome shotgun (WGS) entry which is preliminary data.</text>
</comment>
<evidence type="ECO:0000313" key="1">
    <source>
        <dbReference type="EMBL" id="MFC4455297.1"/>
    </source>
</evidence>
<sequence>MYVAYWKVDAPWTVINSGAPIPRYFETALDNSHGYTLNPTRLIVYSGDATVYTHLKRVYIRNLYTGRTVLFKGHLEDYIAYRENLVGRDTGNSDLMIVNAKTLSIKRLKLTTGNEGKLKPFPFAIWLNPSYLSDNRIFFLLNMDTVKVGNCGIYGVLSLTTYLLHWDGNSCIEDNTAKSLRGQYTGNGNVYSNGDYIGAIPDWANEAPYIYDGGTGQTQNWTDGEKNKTFHFILKPYNTSTGADYIVENYSGSDCHALSGFQIQKLADYMRNKSNEYHLVKAFKCRDVYSVLWSTDLPKKYREYADHYMYSVIYDLKN</sequence>
<reference evidence="2" key="1">
    <citation type="journal article" date="2019" name="Int. J. Syst. Evol. Microbiol.">
        <title>The Global Catalogue of Microorganisms (GCM) 10K type strain sequencing project: providing services to taxonomists for standard genome sequencing and annotation.</title>
        <authorList>
            <consortium name="The Broad Institute Genomics Platform"/>
            <consortium name="The Broad Institute Genome Sequencing Center for Infectious Disease"/>
            <person name="Wu L."/>
            <person name="Ma J."/>
        </authorList>
    </citation>
    <scope>NUCLEOTIDE SEQUENCE [LARGE SCALE GENOMIC DNA]</scope>
    <source>
        <strain evidence="2">CCUG 39970</strain>
    </source>
</reference>
<dbReference type="Proteomes" id="UP001595939">
    <property type="component" value="Unassembled WGS sequence"/>
</dbReference>
<dbReference type="RefSeq" id="WP_380130010.1">
    <property type="nucleotide sequence ID" value="NZ_JBHSEG010000008.1"/>
</dbReference>
<protein>
    <submittedName>
        <fullName evidence="1">Uncharacterized protein</fullName>
    </submittedName>
</protein>
<evidence type="ECO:0000313" key="2">
    <source>
        <dbReference type="Proteomes" id="UP001595939"/>
    </source>
</evidence>
<name>A0ABV8YBK6_9DEIO</name>